<name>A0A1G6SC25_NIADE</name>
<evidence type="ECO:0000313" key="3">
    <source>
        <dbReference type="Proteomes" id="UP000198757"/>
    </source>
</evidence>
<dbReference type="RefSeq" id="WP_176954406.1">
    <property type="nucleotide sequence ID" value="NZ_FMZO01000006.1"/>
</dbReference>
<dbReference type="STRING" id="1285928.SAMN04487894_106151"/>
<dbReference type="Pfam" id="PF18480">
    <property type="entry name" value="DUF5615"/>
    <property type="match status" value="1"/>
</dbReference>
<reference evidence="3" key="1">
    <citation type="submission" date="2016-10" db="EMBL/GenBank/DDBJ databases">
        <authorList>
            <person name="Varghese N."/>
            <person name="Submissions S."/>
        </authorList>
    </citation>
    <scope>NUCLEOTIDE SEQUENCE [LARGE SCALE GENOMIC DNA]</scope>
    <source>
        <strain evidence="3">DSM 25811 / CCM 8410 / LMG 26954 / E90</strain>
    </source>
</reference>
<dbReference type="InterPro" id="IPR041049">
    <property type="entry name" value="DUF5615"/>
</dbReference>
<keyword evidence="3" id="KW-1185">Reference proteome</keyword>
<evidence type="ECO:0000313" key="2">
    <source>
        <dbReference type="EMBL" id="SDD13675.1"/>
    </source>
</evidence>
<dbReference type="Proteomes" id="UP000198757">
    <property type="component" value="Unassembled WGS sequence"/>
</dbReference>
<sequence>MIILADENIHSFIIQTLRQEGMEVVSVSQRSKGIKDSEVIK</sequence>
<proteinExistence type="predicted"/>
<evidence type="ECO:0000259" key="1">
    <source>
        <dbReference type="Pfam" id="PF18480"/>
    </source>
</evidence>
<organism evidence="2 3">
    <name type="scientific">Niabella drilacis (strain DSM 25811 / CCM 8410 / CCUG 62505 / LMG 26954 / E90)</name>
    <dbReference type="NCBI Taxonomy" id="1285928"/>
    <lineage>
        <taxon>Bacteria</taxon>
        <taxon>Pseudomonadati</taxon>
        <taxon>Bacteroidota</taxon>
        <taxon>Chitinophagia</taxon>
        <taxon>Chitinophagales</taxon>
        <taxon>Chitinophagaceae</taxon>
        <taxon>Niabella</taxon>
    </lineage>
</organism>
<gene>
    <name evidence="2" type="ORF">SAMN04487894_106151</name>
</gene>
<accession>A0A1G6SC25</accession>
<protein>
    <recommendedName>
        <fullName evidence="1">DUF5615 domain-containing protein</fullName>
    </recommendedName>
</protein>
<feature type="domain" description="DUF5615" evidence="1">
    <location>
        <begin position="1"/>
        <end position="40"/>
    </location>
</feature>
<dbReference type="EMBL" id="FMZO01000006">
    <property type="protein sequence ID" value="SDD13675.1"/>
    <property type="molecule type" value="Genomic_DNA"/>
</dbReference>
<dbReference type="AlphaFoldDB" id="A0A1G6SC25"/>